<comment type="caution">
    <text evidence="1">The sequence shown here is derived from an EMBL/GenBank/DDBJ whole genome shotgun (WGS) entry which is preliminary data.</text>
</comment>
<protein>
    <submittedName>
        <fullName evidence="1">Uncharacterized protein</fullName>
    </submittedName>
</protein>
<keyword evidence="2" id="KW-1185">Reference proteome</keyword>
<organism evidence="1 2">
    <name type="scientific">Kitasatospora kazusensis</name>
    <dbReference type="NCBI Taxonomy" id="407974"/>
    <lineage>
        <taxon>Bacteria</taxon>
        <taxon>Bacillati</taxon>
        <taxon>Actinomycetota</taxon>
        <taxon>Actinomycetes</taxon>
        <taxon>Kitasatosporales</taxon>
        <taxon>Streptomycetaceae</taxon>
        <taxon>Kitasatospora</taxon>
    </lineage>
</organism>
<accession>A0ABP5KWC3</accession>
<dbReference type="EMBL" id="BAAANT010000007">
    <property type="protein sequence ID" value="GAA2137133.1"/>
    <property type="molecule type" value="Genomic_DNA"/>
</dbReference>
<name>A0ABP5KWC3_9ACTN</name>
<dbReference type="Proteomes" id="UP001422759">
    <property type="component" value="Unassembled WGS sequence"/>
</dbReference>
<evidence type="ECO:0000313" key="2">
    <source>
        <dbReference type="Proteomes" id="UP001422759"/>
    </source>
</evidence>
<evidence type="ECO:0000313" key="1">
    <source>
        <dbReference type="EMBL" id="GAA2137133.1"/>
    </source>
</evidence>
<reference evidence="2" key="1">
    <citation type="journal article" date="2019" name="Int. J. Syst. Evol. Microbiol.">
        <title>The Global Catalogue of Microorganisms (GCM) 10K type strain sequencing project: providing services to taxonomists for standard genome sequencing and annotation.</title>
        <authorList>
            <consortium name="The Broad Institute Genomics Platform"/>
            <consortium name="The Broad Institute Genome Sequencing Center for Infectious Disease"/>
            <person name="Wu L."/>
            <person name="Ma J."/>
        </authorList>
    </citation>
    <scope>NUCLEOTIDE SEQUENCE [LARGE SCALE GENOMIC DNA]</scope>
    <source>
        <strain evidence="2">JCM 14560</strain>
    </source>
</reference>
<gene>
    <name evidence="1" type="ORF">GCM10009760_17210</name>
</gene>
<sequence>MLPTGCRILANLEDMTRTENATQHETVAATAAKAPAPAPALAAATATTTTAATTAATATPPWGPWSVRSTPHRNGRATLEVYEHGELLDVMVTSALSSGLLRGARRGARNCAGHRAGRCTGRCARHSAGHPARGGQPVGFAWGRLPRNRVLPTVAFTGGRLSRRRQPARLFTLSGEFWLAWAEELCGGVLVGCGDESPLRLRTGRAC</sequence>
<proteinExistence type="predicted"/>